<dbReference type="AlphaFoldDB" id="W7TV84"/>
<organism evidence="2 3">
    <name type="scientific">Nannochloropsis gaditana</name>
    <dbReference type="NCBI Taxonomy" id="72520"/>
    <lineage>
        <taxon>Eukaryota</taxon>
        <taxon>Sar</taxon>
        <taxon>Stramenopiles</taxon>
        <taxon>Ochrophyta</taxon>
        <taxon>Eustigmatophyceae</taxon>
        <taxon>Eustigmatales</taxon>
        <taxon>Monodopsidaceae</taxon>
        <taxon>Nannochloropsis</taxon>
    </lineage>
</organism>
<evidence type="ECO:0000313" key="3">
    <source>
        <dbReference type="Proteomes" id="UP000019335"/>
    </source>
</evidence>
<dbReference type="InterPro" id="IPR019134">
    <property type="entry name" value="Cactin_C"/>
</dbReference>
<comment type="caution">
    <text evidence="2">The sequence shown here is derived from an EMBL/GenBank/DDBJ whole genome shotgun (WGS) entry which is preliminary data.</text>
</comment>
<keyword evidence="3" id="KW-1185">Reference proteome</keyword>
<dbReference type="PANTHER" id="PTHR21737:SF4">
    <property type="entry name" value="SPLICING FACTOR CACTIN"/>
    <property type="match status" value="1"/>
</dbReference>
<evidence type="ECO:0000313" key="2">
    <source>
        <dbReference type="EMBL" id="EWM24511.1"/>
    </source>
</evidence>
<dbReference type="OrthoDB" id="265955at2759"/>
<sequence>MWRRLRYDDSTAALALLSAERGRGLAADEATLGKQDEVLLGEDGGEGGAEGEVVGRTYWWQDKYRPRKPRYFNRVKTGWDWNMYNRTHYDHDNPPPKTVQGYKFNVFYPDLIDKTKAPTFFMERCDNPEFTIIRFHAGPPYEDVAFKILNKEWEKSHKRGFKCLFERGILSLYFNFKRARYRR</sequence>
<reference evidence="2 3" key="1">
    <citation type="journal article" date="2014" name="Mol. Plant">
        <title>Chromosome Scale Genome Assembly and Transcriptome Profiling of Nannochloropsis gaditana in Nitrogen Depletion.</title>
        <authorList>
            <person name="Corteggiani Carpinelli E."/>
            <person name="Telatin A."/>
            <person name="Vitulo N."/>
            <person name="Forcato C."/>
            <person name="D'Angelo M."/>
            <person name="Schiavon R."/>
            <person name="Vezzi A."/>
            <person name="Giacometti G.M."/>
            <person name="Morosinotto T."/>
            <person name="Valle G."/>
        </authorList>
    </citation>
    <scope>NUCLEOTIDE SEQUENCE [LARGE SCALE GENOMIC DNA]</scope>
    <source>
        <strain evidence="2 3">B-31</strain>
    </source>
</reference>
<gene>
    <name evidence="2" type="ORF">Naga_100560g4</name>
</gene>
<dbReference type="SMART" id="SM01050">
    <property type="entry name" value="CactinC_cactus"/>
    <property type="match status" value="1"/>
</dbReference>
<dbReference type="GO" id="GO:0005737">
    <property type="term" value="C:cytoplasm"/>
    <property type="evidence" value="ECO:0007669"/>
    <property type="project" value="TreeGrafter"/>
</dbReference>
<evidence type="ECO:0000259" key="1">
    <source>
        <dbReference type="Pfam" id="PF09732"/>
    </source>
</evidence>
<dbReference type="EMBL" id="AZIL01001197">
    <property type="protein sequence ID" value="EWM24511.1"/>
    <property type="molecule type" value="Genomic_DNA"/>
</dbReference>
<feature type="domain" description="Splicing factor Cactin C-terminal" evidence="1">
    <location>
        <begin position="60"/>
        <end position="183"/>
    </location>
</feature>
<protein>
    <recommendedName>
        <fullName evidence="1">Splicing factor Cactin C-terminal domain-containing protein</fullName>
    </recommendedName>
</protein>
<dbReference type="PANTHER" id="PTHR21737">
    <property type="entry name" value="POLYGLUTAMINE BINDING PROTEIN 1/MARVEL MEMBRANE-ASSOCIATING DOMAIN CONTAINING 3"/>
    <property type="match status" value="1"/>
</dbReference>
<dbReference type="GO" id="GO:0005681">
    <property type="term" value="C:spliceosomal complex"/>
    <property type="evidence" value="ECO:0007669"/>
    <property type="project" value="TreeGrafter"/>
</dbReference>
<dbReference type="Proteomes" id="UP000019335">
    <property type="component" value="Chromosome 13"/>
</dbReference>
<name>W7TV84_9STRA</name>
<proteinExistence type="predicted"/>
<dbReference type="Pfam" id="PF09732">
    <property type="entry name" value="CactinC_cactus"/>
    <property type="match status" value="1"/>
</dbReference>
<dbReference type="GO" id="GO:0045292">
    <property type="term" value="P:mRNA cis splicing, via spliceosome"/>
    <property type="evidence" value="ECO:0007669"/>
    <property type="project" value="TreeGrafter"/>
</dbReference>
<accession>W7TV84</accession>